<name>A0A511WXF4_9BACI</name>
<feature type="compositionally biased region" description="Basic and acidic residues" evidence="1">
    <location>
        <begin position="73"/>
        <end position="89"/>
    </location>
</feature>
<evidence type="ECO:0000256" key="2">
    <source>
        <dbReference type="SAM" id="Phobius"/>
    </source>
</evidence>
<feature type="region of interest" description="Disordered" evidence="1">
    <location>
        <begin position="71"/>
        <end position="112"/>
    </location>
</feature>
<dbReference type="EMBL" id="BJYE01000002">
    <property type="protein sequence ID" value="GEN55805.1"/>
    <property type="molecule type" value="Genomic_DNA"/>
</dbReference>
<dbReference type="STRING" id="442899.SAMN05720591_102135"/>
<keyword evidence="2" id="KW-1133">Transmembrane helix</keyword>
<protein>
    <submittedName>
        <fullName evidence="3">Swarming motility protein SwrB</fullName>
    </submittedName>
</protein>
<sequence length="169" mass="20270">MEYLLIFFSFLLHVLTFIVLRHYYLKQQRFEADQHKFQSDKKELEQLLMSYLIEIKEENDRLVSYIAKSPQRNKSDFSNDYRTSKKQDQYDDLEQQSMSKKDSDTTKENNNTDYIPLVDEVIDKREGYEKSYQAEIISRYEQGQTTEAIAKALDRGKTEVELIIKFHKK</sequence>
<keyword evidence="4" id="KW-1185">Reference proteome</keyword>
<dbReference type="RefSeq" id="WP_089799620.1">
    <property type="nucleotide sequence ID" value="NZ_BJYE01000002.1"/>
</dbReference>
<dbReference type="OrthoDB" id="1708317at2"/>
<dbReference type="Proteomes" id="UP000321400">
    <property type="component" value="Unassembled WGS sequence"/>
</dbReference>
<comment type="caution">
    <text evidence="3">The sequence shown here is derived from an EMBL/GenBank/DDBJ whole genome shotgun (WGS) entry which is preliminary data.</text>
</comment>
<accession>A0A511WXF4</accession>
<evidence type="ECO:0000313" key="4">
    <source>
        <dbReference type="Proteomes" id="UP000321400"/>
    </source>
</evidence>
<keyword evidence="2" id="KW-0812">Transmembrane</keyword>
<evidence type="ECO:0000313" key="3">
    <source>
        <dbReference type="EMBL" id="GEN55805.1"/>
    </source>
</evidence>
<organism evidence="3 4">
    <name type="scientific">Halolactibacillus alkaliphilus</name>
    <dbReference type="NCBI Taxonomy" id="442899"/>
    <lineage>
        <taxon>Bacteria</taxon>
        <taxon>Bacillati</taxon>
        <taxon>Bacillota</taxon>
        <taxon>Bacilli</taxon>
        <taxon>Bacillales</taxon>
        <taxon>Bacillaceae</taxon>
        <taxon>Halolactibacillus</taxon>
    </lineage>
</organism>
<proteinExistence type="predicted"/>
<evidence type="ECO:0000256" key="1">
    <source>
        <dbReference type="SAM" id="MobiDB-lite"/>
    </source>
</evidence>
<reference evidence="3 4" key="1">
    <citation type="submission" date="2019-07" db="EMBL/GenBank/DDBJ databases">
        <title>Whole genome shotgun sequence of Halolactibacillus alkaliphilus NBRC 103919.</title>
        <authorList>
            <person name="Hosoyama A."/>
            <person name="Uohara A."/>
            <person name="Ohji S."/>
            <person name="Ichikawa N."/>
        </authorList>
    </citation>
    <scope>NUCLEOTIDE SEQUENCE [LARGE SCALE GENOMIC DNA]</scope>
    <source>
        <strain evidence="3 4">NBRC 103919</strain>
    </source>
</reference>
<feature type="transmembrane region" description="Helical" evidence="2">
    <location>
        <begin position="6"/>
        <end position="24"/>
    </location>
</feature>
<dbReference type="AlphaFoldDB" id="A0A511WXF4"/>
<gene>
    <name evidence="3" type="primary">swrB</name>
    <name evidence="3" type="ORF">HAL01_02690</name>
</gene>
<keyword evidence="2" id="KW-0472">Membrane</keyword>